<proteinExistence type="predicted"/>
<evidence type="ECO:0000313" key="2">
    <source>
        <dbReference type="Proteomes" id="UP001056120"/>
    </source>
</evidence>
<gene>
    <name evidence="1" type="ORF">L1987_30529</name>
</gene>
<name>A0ACB9I3Q6_9ASTR</name>
<reference evidence="1 2" key="2">
    <citation type="journal article" date="2022" name="Mol. Ecol. Resour.">
        <title>The genomes of chicory, endive, great burdock and yacon provide insights into Asteraceae paleo-polyploidization history and plant inulin production.</title>
        <authorList>
            <person name="Fan W."/>
            <person name="Wang S."/>
            <person name="Wang H."/>
            <person name="Wang A."/>
            <person name="Jiang F."/>
            <person name="Liu H."/>
            <person name="Zhao H."/>
            <person name="Xu D."/>
            <person name="Zhang Y."/>
        </authorList>
    </citation>
    <scope>NUCLEOTIDE SEQUENCE [LARGE SCALE GENOMIC DNA]</scope>
    <source>
        <strain evidence="2">cv. Yunnan</strain>
        <tissue evidence="1">Leaves</tissue>
    </source>
</reference>
<keyword evidence="2" id="KW-1185">Reference proteome</keyword>
<protein>
    <submittedName>
        <fullName evidence="1">Uncharacterized protein</fullName>
    </submittedName>
</protein>
<reference evidence="2" key="1">
    <citation type="journal article" date="2022" name="Mol. Ecol. Resour.">
        <title>The genomes of chicory, endive, great burdock and yacon provide insights into Asteraceae palaeo-polyploidization history and plant inulin production.</title>
        <authorList>
            <person name="Fan W."/>
            <person name="Wang S."/>
            <person name="Wang H."/>
            <person name="Wang A."/>
            <person name="Jiang F."/>
            <person name="Liu H."/>
            <person name="Zhao H."/>
            <person name="Xu D."/>
            <person name="Zhang Y."/>
        </authorList>
    </citation>
    <scope>NUCLEOTIDE SEQUENCE [LARGE SCALE GENOMIC DNA]</scope>
    <source>
        <strain evidence="2">cv. Yunnan</strain>
    </source>
</reference>
<dbReference type="EMBL" id="CM042027">
    <property type="protein sequence ID" value="KAI3802397.1"/>
    <property type="molecule type" value="Genomic_DNA"/>
</dbReference>
<evidence type="ECO:0000313" key="1">
    <source>
        <dbReference type="EMBL" id="KAI3802397.1"/>
    </source>
</evidence>
<organism evidence="1 2">
    <name type="scientific">Smallanthus sonchifolius</name>
    <dbReference type="NCBI Taxonomy" id="185202"/>
    <lineage>
        <taxon>Eukaryota</taxon>
        <taxon>Viridiplantae</taxon>
        <taxon>Streptophyta</taxon>
        <taxon>Embryophyta</taxon>
        <taxon>Tracheophyta</taxon>
        <taxon>Spermatophyta</taxon>
        <taxon>Magnoliopsida</taxon>
        <taxon>eudicotyledons</taxon>
        <taxon>Gunneridae</taxon>
        <taxon>Pentapetalae</taxon>
        <taxon>asterids</taxon>
        <taxon>campanulids</taxon>
        <taxon>Asterales</taxon>
        <taxon>Asteraceae</taxon>
        <taxon>Asteroideae</taxon>
        <taxon>Heliantheae alliance</taxon>
        <taxon>Millerieae</taxon>
        <taxon>Smallanthus</taxon>
    </lineage>
</organism>
<accession>A0ACB9I3Q6</accession>
<dbReference type="Proteomes" id="UP001056120">
    <property type="component" value="Linkage Group LG10"/>
</dbReference>
<sequence length="230" mass="26215">MVTINYDSRGLLFPLPENQDFSITTFLEDLKDSLSATLTHFHPRTARLDTVKQQNPSSLVIFLNPENSPGARFIHSSANLTMADILTPTDIPEIVESFFDHYKAIIHDGHELSLLSVQVTELIDDIFIGCSINHMVVDGTSYWHFFNSWSEMFNSKSRDSISRPSVLDRWIPPGFGPIIALPFTHEDQIIKRPNHPVFMERIFHFSSHSLSKLKAKVNRECNATKIISTF</sequence>
<comment type="caution">
    <text evidence="1">The sequence shown here is derived from an EMBL/GenBank/DDBJ whole genome shotgun (WGS) entry which is preliminary data.</text>
</comment>